<dbReference type="Proteomes" id="UP000315750">
    <property type="component" value="Chromosome"/>
</dbReference>
<dbReference type="KEGG" id="amuc:Pan181_29410"/>
<evidence type="ECO:0000313" key="36">
    <source>
        <dbReference type="EMBL" id="QDU58884.1"/>
    </source>
</evidence>
<evidence type="ECO:0000313" key="18">
    <source>
        <dbReference type="EMBL" id="QDU56848.1"/>
    </source>
</evidence>
<evidence type="ECO:0000313" key="32">
    <source>
        <dbReference type="EMBL" id="QDU58490.1"/>
    </source>
</evidence>
<evidence type="ECO:0000313" key="27">
    <source>
        <dbReference type="EMBL" id="QDU57552.1"/>
    </source>
</evidence>
<evidence type="ECO:0000313" key="15">
    <source>
        <dbReference type="EMBL" id="QDU56592.1"/>
    </source>
</evidence>
<dbReference type="KEGG" id="amuc:Pan181_05440"/>
<evidence type="ECO:0000313" key="12">
    <source>
        <dbReference type="EMBL" id="QDU56561.1"/>
    </source>
</evidence>
<evidence type="ECO:0000313" key="37">
    <source>
        <dbReference type="Proteomes" id="UP000315750"/>
    </source>
</evidence>
<dbReference type="EMBL" id="CP036278">
    <property type="protein sequence ID" value="QDU54828.1"/>
    <property type="molecule type" value="Genomic_DNA"/>
</dbReference>
<dbReference type="Pfam" id="PF13565">
    <property type="entry name" value="HTH_32"/>
    <property type="match status" value="1"/>
</dbReference>
<dbReference type="KEGG" id="amuc:Pan181_31640"/>
<dbReference type="KEGG" id="amuc:Pan181_13630"/>
<dbReference type="EMBL" id="CP036278">
    <property type="protein sequence ID" value="QDU54363.1"/>
    <property type="molecule type" value="Genomic_DNA"/>
</dbReference>
<evidence type="ECO:0000313" key="30">
    <source>
        <dbReference type="EMBL" id="QDU58023.1"/>
    </source>
</evidence>
<dbReference type="KEGG" id="amuc:Pan181_48890"/>
<dbReference type="EMBL" id="CP036278">
    <property type="protein sequence ID" value="QDU55177.1"/>
    <property type="molecule type" value="Genomic_DNA"/>
</dbReference>
<dbReference type="EMBL" id="CP036278">
    <property type="protein sequence ID" value="QDU56717.1"/>
    <property type="molecule type" value="Genomic_DNA"/>
</dbReference>
<dbReference type="KEGG" id="amuc:Pan181_04490"/>
<dbReference type="KEGG" id="amuc:Pan181_39250"/>
<accession>A0A518ARX5</accession>
<evidence type="ECO:0000313" key="6">
    <source>
        <dbReference type="EMBL" id="QDU54828.1"/>
    </source>
</evidence>
<dbReference type="EMBL" id="CP036278">
    <property type="protein sequence ID" value="QDU56952.1"/>
    <property type="molecule type" value="Genomic_DNA"/>
</dbReference>
<evidence type="ECO:0000313" key="33">
    <source>
        <dbReference type="EMBL" id="QDU58650.1"/>
    </source>
</evidence>
<dbReference type="KEGG" id="amuc:Pan181_26100"/>
<dbReference type="KEGG" id="amuc:Pan181_47270"/>
<evidence type="ECO:0000313" key="29">
    <source>
        <dbReference type="EMBL" id="QDU57703.1"/>
    </source>
</evidence>
<evidence type="ECO:0000313" key="20">
    <source>
        <dbReference type="EMBL" id="QDU56952.1"/>
    </source>
</evidence>
<dbReference type="EMBL" id="CP036278">
    <property type="protein sequence ID" value="QDU58865.1"/>
    <property type="molecule type" value="Genomic_DNA"/>
</dbReference>
<dbReference type="KEGG" id="amuc:Pan181_51050"/>
<evidence type="ECO:0000313" key="2">
    <source>
        <dbReference type="EMBL" id="QDU54182.1"/>
    </source>
</evidence>
<dbReference type="EMBL" id="CP036278">
    <property type="protein sequence ID" value="QDU57552.1"/>
    <property type="molecule type" value="Genomic_DNA"/>
</dbReference>
<evidence type="ECO:0000313" key="21">
    <source>
        <dbReference type="EMBL" id="QDU57004.1"/>
    </source>
</evidence>
<dbReference type="EMBL" id="CP036278">
    <property type="protein sequence ID" value="QDU55935.1"/>
    <property type="molecule type" value="Genomic_DNA"/>
</dbReference>
<dbReference type="KEGG" id="amuc:Pan181_32160"/>
<dbReference type="EMBL" id="CP036278">
    <property type="protein sequence ID" value="QDU57224.1"/>
    <property type="molecule type" value="Genomic_DNA"/>
</dbReference>
<dbReference type="KEGG" id="amuc:Pan181_42480"/>
<evidence type="ECO:0000313" key="7">
    <source>
        <dbReference type="EMBL" id="QDU55177.1"/>
    </source>
</evidence>
<dbReference type="RefSeq" id="WP_145244956.1">
    <property type="nucleotide sequence ID" value="NZ_CP036278.1"/>
</dbReference>
<dbReference type="EMBL" id="CP036278">
    <property type="protein sequence ID" value="QDU56592.1"/>
    <property type="molecule type" value="Genomic_DNA"/>
</dbReference>
<dbReference type="EMBL" id="CP036278">
    <property type="protein sequence ID" value="QDU58023.1"/>
    <property type="molecule type" value="Genomic_DNA"/>
</dbReference>
<evidence type="ECO:0000313" key="23">
    <source>
        <dbReference type="EMBL" id="QDU57171.1"/>
    </source>
</evidence>
<dbReference type="EMBL" id="CP036278">
    <property type="protein sequence ID" value="QDU53914.1"/>
    <property type="molecule type" value="Genomic_DNA"/>
</dbReference>
<dbReference type="InterPro" id="IPR009057">
    <property type="entry name" value="Homeodomain-like_sf"/>
</dbReference>
<dbReference type="EMBL" id="CP036278">
    <property type="protein sequence ID" value="QDU57349.1"/>
    <property type="molecule type" value="Genomic_DNA"/>
</dbReference>
<evidence type="ECO:0000313" key="1">
    <source>
        <dbReference type="EMBL" id="QDU53914.1"/>
    </source>
</evidence>
<evidence type="ECO:0000313" key="22">
    <source>
        <dbReference type="EMBL" id="QDU57023.1"/>
    </source>
</evidence>
<dbReference type="EMBL" id="CP036278">
    <property type="protein sequence ID" value="QDU57479.1"/>
    <property type="molecule type" value="Genomic_DNA"/>
</dbReference>
<evidence type="ECO:0000313" key="4">
    <source>
        <dbReference type="EMBL" id="QDU54363.1"/>
    </source>
</evidence>
<evidence type="ECO:0000313" key="28">
    <source>
        <dbReference type="EMBL" id="QDU57555.1"/>
    </source>
</evidence>
<evidence type="ECO:0000313" key="35">
    <source>
        <dbReference type="EMBL" id="QDU58865.1"/>
    </source>
</evidence>
<dbReference type="EMBL" id="CP036278">
    <property type="protein sequence ID" value="QDU57023.1"/>
    <property type="molecule type" value="Genomic_DNA"/>
</dbReference>
<evidence type="ECO:0000313" key="25">
    <source>
        <dbReference type="EMBL" id="QDU57349.1"/>
    </source>
</evidence>
<dbReference type="EMBL" id="CP036278">
    <property type="protein sequence ID" value="QDU58380.1"/>
    <property type="molecule type" value="Genomic_DNA"/>
</dbReference>
<dbReference type="EMBL" id="CP036278">
    <property type="protein sequence ID" value="QDU58884.1"/>
    <property type="molecule type" value="Genomic_DNA"/>
</dbReference>
<evidence type="ECO:0000313" key="11">
    <source>
        <dbReference type="EMBL" id="QDU56460.1"/>
    </source>
</evidence>
<dbReference type="EMBL" id="CP036278">
    <property type="protein sequence ID" value="QDU54268.1"/>
    <property type="molecule type" value="Genomic_DNA"/>
</dbReference>
<dbReference type="KEGG" id="amuc:Pan181_03620"/>
<dbReference type="KEGG" id="amuc:Pan181_27780"/>
<evidence type="ECO:0000313" key="26">
    <source>
        <dbReference type="EMBL" id="QDU57479.1"/>
    </source>
</evidence>
<dbReference type="EMBL" id="CP036278">
    <property type="protein sequence ID" value="QDU57004.1"/>
    <property type="molecule type" value="Genomic_DNA"/>
</dbReference>
<evidence type="ECO:0000313" key="14">
    <source>
        <dbReference type="EMBL" id="QDU56570.1"/>
    </source>
</evidence>
<evidence type="ECO:0000313" key="9">
    <source>
        <dbReference type="EMBL" id="QDU55935.1"/>
    </source>
</evidence>
<dbReference type="KEGG" id="amuc:Pan181_35640"/>
<dbReference type="KEGG" id="amuc:Pan181_10110"/>
<dbReference type="EMBL" id="CP036278">
    <property type="protein sequence ID" value="QDU56570.1"/>
    <property type="molecule type" value="Genomic_DNA"/>
</dbReference>
<dbReference type="KEGG" id="amuc:Pan181_34380"/>
<dbReference type="EMBL" id="CP036278">
    <property type="protein sequence ID" value="QDU54182.1"/>
    <property type="molecule type" value="Genomic_DNA"/>
</dbReference>
<organism evidence="26 37">
    <name type="scientific">Aeoliella mucimassa</name>
    <dbReference type="NCBI Taxonomy" id="2527972"/>
    <lineage>
        <taxon>Bacteria</taxon>
        <taxon>Pseudomonadati</taxon>
        <taxon>Planctomycetota</taxon>
        <taxon>Planctomycetia</taxon>
        <taxon>Pirellulales</taxon>
        <taxon>Lacipirellulaceae</taxon>
        <taxon>Aeoliella</taxon>
    </lineage>
</organism>
<reference evidence="26 37" key="1">
    <citation type="submission" date="2019-02" db="EMBL/GenBank/DDBJ databases">
        <title>Deep-cultivation of Planctomycetes and their phenomic and genomic characterization uncovers novel biology.</title>
        <authorList>
            <person name="Wiegand S."/>
            <person name="Jogler M."/>
            <person name="Boedeker C."/>
            <person name="Pinto D."/>
            <person name="Vollmers J."/>
            <person name="Rivas-Marin E."/>
            <person name="Kohn T."/>
            <person name="Peeters S.H."/>
            <person name="Heuer A."/>
            <person name="Rast P."/>
            <person name="Oberbeckmann S."/>
            <person name="Bunk B."/>
            <person name="Jeske O."/>
            <person name="Meyerdierks A."/>
            <person name="Storesund J.E."/>
            <person name="Kallscheuer N."/>
            <person name="Luecker S."/>
            <person name="Lage O.M."/>
            <person name="Pohl T."/>
            <person name="Merkel B.J."/>
            <person name="Hornburger P."/>
            <person name="Mueller R.-W."/>
            <person name="Bruemmer F."/>
            <person name="Labrenz M."/>
            <person name="Spormann A.M."/>
            <person name="Op den Camp H."/>
            <person name="Overmann J."/>
            <person name="Amann R."/>
            <person name="Jetten M.S.M."/>
            <person name="Mascher T."/>
            <person name="Medema M.H."/>
            <person name="Devos D.P."/>
            <person name="Kaster A.-K."/>
            <person name="Ovreas L."/>
            <person name="Rohde M."/>
            <person name="Galperin M.Y."/>
            <person name="Jogler C."/>
        </authorList>
    </citation>
    <scope>NUCLEOTIDE SEQUENCE [LARGE SCALE GENOMIC DNA]</scope>
    <source>
        <strain evidence="26 37">Pan181</strain>
    </source>
</reference>
<dbReference type="SUPFAM" id="SSF46689">
    <property type="entry name" value="Homeodomain-like"/>
    <property type="match status" value="1"/>
</dbReference>
<evidence type="ECO:0000313" key="10">
    <source>
        <dbReference type="EMBL" id="QDU56401.1"/>
    </source>
</evidence>
<dbReference type="KEGG" id="amuc:Pan181_46140"/>
<dbReference type="EMBL" id="CP036278">
    <property type="protein sequence ID" value="QDU57555.1"/>
    <property type="molecule type" value="Genomic_DNA"/>
</dbReference>
<dbReference type="KEGG" id="amuc:Pan181_33850"/>
<dbReference type="EMBL" id="CP036278">
    <property type="protein sequence ID" value="QDU56460.1"/>
    <property type="molecule type" value="Genomic_DNA"/>
</dbReference>
<name>A0A518ARX5_9BACT</name>
<dbReference type="KEGG" id="amuc:Pan181_00920"/>
<dbReference type="KEGG" id="amuc:Pan181_49440"/>
<dbReference type="EMBL" id="CP036278">
    <property type="protein sequence ID" value="QDU56401.1"/>
    <property type="molecule type" value="Genomic_DNA"/>
</dbReference>
<dbReference type="KEGG" id="amuc:Pan181_16370"/>
<dbReference type="EMBL" id="CP036278">
    <property type="protein sequence ID" value="QDU57703.1"/>
    <property type="molecule type" value="Genomic_DNA"/>
</dbReference>
<evidence type="ECO:0000313" key="34">
    <source>
        <dbReference type="EMBL" id="QDU58704.1"/>
    </source>
</evidence>
<evidence type="ECO:0000313" key="8">
    <source>
        <dbReference type="EMBL" id="QDU55448.1"/>
    </source>
</evidence>
<protein>
    <recommendedName>
        <fullName evidence="38">Winged helix-turn helix domain-containing protein</fullName>
    </recommendedName>
</protein>
<evidence type="ECO:0000313" key="16">
    <source>
        <dbReference type="EMBL" id="QDU56717.1"/>
    </source>
</evidence>
<dbReference type="EMBL" id="CP036278">
    <property type="protein sequence ID" value="QDU58704.1"/>
    <property type="molecule type" value="Genomic_DNA"/>
</dbReference>
<evidence type="ECO:0000313" key="5">
    <source>
        <dbReference type="EMBL" id="QDU54491.1"/>
    </source>
</evidence>
<dbReference type="KEGG" id="amuc:Pan181_29270"/>
<dbReference type="EMBL" id="CP036278">
    <property type="protein sequence ID" value="QDU56568.1"/>
    <property type="molecule type" value="Genomic_DNA"/>
</dbReference>
<evidence type="ECO:0000313" key="31">
    <source>
        <dbReference type="EMBL" id="QDU58380.1"/>
    </source>
</evidence>
<dbReference type="EMBL" id="CP036278">
    <property type="protein sequence ID" value="QDU57171.1"/>
    <property type="molecule type" value="Genomic_DNA"/>
</dbReference>
<sequence>MKKHIVCLDHQARGGLEQLARSGARAAQVVRRCQILLKSDSGCTDEEIAEHVGCTTRNVRAVRKRFCEEGVQRAVYDAPRSGRPPEFTKRQQQQVIALACSEPPEGRARWTLELLCEHAVKEGFVDSLSVTEVSLWLKEHDLKPWRKKLGACPS</sequence>
<dbReference type="KEGG" id="amuc:Pan181_37730"/>
<dbReference type="EMBL" id="CP036278">
    <property type="protein sequence ID" value="QDU58650.1"/>
    <property type="molecule type" value="Genomic_DNA"/>
</dbReference>
<dbReference type="KEGG" id="amuc:Pan181_21370"/>
<evidence type="ECO:0000313" key="17">
    <source>
        <dbReference type="EMBL" id="QDU56731.1"/>
    </source>
</evidence>
<dbReference type="KEGG" id="amuc:Pan181_06730"/>
<dbReference type="KEGG" id="amuc:Pan181_32370"/>
<dbReference type="KEGG" id="amuc:Pan181_36960"/>
<dbReference type="EMBL" id="CP036278">
    <property type="protein sequence ID" value="QDU56731.1"/>
    <property type="molecule type" value="Genomic_DNA"/>
</dbReference>
<dbReference type="KEGG" id="amuc:Pan181_30600"/>
<dbReference type="KEGG" id="amuc:Pan181_31280"/>
<gene>
    <name evidence="1" type="ORF">Pan181_00920</name>
    <name evidence="2" type="ORF">Pan181_03620</name>
    <name evidence="3" type="ORF">Pan181_04490</name>
    <name evidence="4" type="ORF">Pan181_05440</name>
    <name evidence="5" type="ORF">Pan181_06730</name>
    <name evidence="6" type="ORF">Pan181_10110</name>
    <name evidence="7" type="ORF">Pan181_13630</name>
    <name evidence="8" type="ORF">Pan181_16370</name>
    <name evidence="9" type="ORF">Pan181_21370</name>
    <name evidence="10" type="ORF">Pan181_26100</name>
    <name evidence="11" type="ORF">Pan181_26690</name>
    <name evidence="12" type="ORF">Pan181_27710</name>
    <name evidence="13" type="ORF">Pan181_27780</name>
    <name evidence="14" type="ORF">Pan181_27800</name>
    <name evidence="15" type="ORF">Pan181_28020</name>
    <name evidence="16" type="ORF">Pan181_29270</name>
    <name evidence="17" type="ORF">Pan181_29410</name>
    <name evidence="18" type="ORF">Pan181_30600</name>
    <name evidence="19" type="ORF">Pan181_31280</name>
    <name evidence="20" type="ORF">Pan181_31640</name>
    <name evidence="21" type="ORF">Pan181_32160</name>
    <name evidence="22" type="ORF">Pan181_32370</name>
    <name evidence="23" type="ORF">Pan181_33850</name>
    <name evidence="24" type="ORF">Pan181_34380</name>
    <name evidence="25" type="ORF">Pan181_35640</name>
    <name evidence="26" type="ORF">Pan181_36960</name>
    <name evidence="27" type="ORF">Pan181_37700</name>
    <name evidence="28" type="ORF">Pan181_37730</name>
    <name evidence="29" type="ORF">Pan181_39250</name>
    <name evidence="30" type="ORF">Pan181_42480</name>
    <name evidence="31" type="ORF">Pan181_46140</name>
    <name evidence="32" type="ORF">Pan181_47270</name>
    <name evidence="33" type="ORF">Pan181_48890</name>
    <name evidence="34" type="ORF">Pan181_49440</name>
    <name evidence="35" type="ORF">Pan181_51050</name>
    <name evidence="36" type="ORF">Pan181_51240</name>
</gene>
<dbReference type="KEGG" id="amuc:Pan181_27800"/>
<dbReference type="KEGG" id="amuc:Pan181_51240"/>
<dbReference type="EMBL" id="CP036278">
    <property type="protein sequence ID" value="QDU56916.1"/>
    <property type="molecule type" value="Genomic_DNA"/>
</dbReference>
<dbReference type="KEGG" id="amuc:Pan181_26690"/>
<proteinExistence type="predicted"/>
<dbReference type="EMBL" id="CP036278">
    <property type="protein sequence ID" value="QDU56848.1"/>
    <property type="molecule type" value="Genomic_DNA"/>
</dbReference>
<dbReference type="EMBL" id="CP036278">
    <property type="protein sequence ID" value="QDU58490.1"/>
    <property type="molecule type" value="Genomic_DNA"/>
</dbReference>
<dbReference type="AlphaFoldDB" id="A0A518ARX5"/>
<dbReference type="KEGG" id="amuc:Pan181_28020"/>
<evidence type="ECO:0000313" key="3">
    <source>
        <dbReference type="EMBL" id="QDU54268.1"/>
    </source>
</evidence>
<evidence type="ECO:0000313" key="19">
    <source>
        <dbReference type="EMBL" id="QDU56916.1"/>
    </source>
</evidence>
<evidence type="ECO:0008006" key="38">
    <source>
        <dbReference type="Google" id="ProtNLM"/>
    </source>
</evidence>
<dbReference type="EMBL" id="CP036278">
    <property type="protein sequence ID" value="QDU54491.1"/>
    <property type="molecule type" value="Genomic_DNA"/>
</dbReference>
<dbReference type="OrthoDB" id="69748at2"/>
<dbReference type="KEGG" id="amuc:Pan181_27710"/>
<evidence type="ECO:0000313" key="13">
    <source>
        <dbReference type="EMBL" id="QDU56568.1"/>
    </source>
</evidence>
<dbReference type="EMBL" id="CP036278">
    <property type="protein sequence ID" value="QDU55448.1"/>
    <property type="molecule type" value="Genomic_DNA"/>
</dbReference>
<dbReference type="EMBL" id="CP036278">
    <property type="protein sequence ID" value="QDU56561.1"/>
    <property type="molecule type" value="Genomic_DNA"/>
</dbReference>
<evidence type="ECO:0000313" key="24">
    <source>
        <dbReference type="EMBL" id="QDU57224.1"/>
    </source>
</evidence>
<dbReference type="KEGG" id="amuc:Pan181_37700"/>
<keyword evidence="37" id="KW-1185">Reference proteome</keyword>